<evidence type="ECO:0008006" key="3">
    <source>
        <dbReference type="Google" id="ProtNLM"/>
    </source>
</evidence>
<reference evidence="2" key="1">
    <citation type="submission" date="2017-08" db="EMBL/GenBank/DDBJ databases">
        <title>A dynamic microbial community with high functional redundancy inhabits the cold, oxic subseafloor aquifer.</title>
        <authorList>
            <person name="Tully B.J."/>
            <person name="Wheat C.G."/>
            <person name="Glazer B.T."/>
            <person name="Huber J.A."/>
        </authorList>
    </citation>
    <scope>NUCLEOTIDE SEQUENCE [LARGE SCALE GENOMIC DNA]</scope>
</reference>
<evidence type="ECO:0000313" key="1">
    <source>
        <dbReference type="EMBL" id="PCI78412.1"/>
    </source>
</evidence>
<organism evidence="1 2">
    <name type="scientific">Aerophobetes bacterium</name>
    <dbReference type="NCBI Taxonomy" id="2030807"/>
    <lineage>
        <taxon>Bacteria</taxon>
        <taxon>Candidatus Aerophobota</taxon>
    </lineage>
</organism>
<protein>
    <recommendedName>
        <fullName evidence="3">UDP-N-acetylglucosamine 2-epimerase domain-containing protein</fullName>
    </recommendedName>
</protein>
<proteinExistence type="predicted"/>
<dbReference type="Proteomes" id="UP000218775">
    <property type="component" value="Unassembled WGS sequence"/>
</dbReference>
<sequence>MLERGNFHIQCRFSPSTMPGAIVKGQGVCLFISFLLHYSFDFSAEYFMSILATAICFVACHGGSADHFSVFAKQLENEGHTVQICATGPAINKFYSCAYSDIYTFSLENIAEEKAADQVAEKCKEFPVVITDMGHSFDIALHKTLKQKNPDCLCLAYYDNPEPWVPGGYSFIASQVSALSDKVLFANSGLATNPIYKEQDVVIDLPLDSRVGIGYYPLKKAQQIRENRTLKKNEARKQFYALHGRVDCGENLCVYVGGNNDVYFEKALPAFLDYLHTWSVHHDTSDTLLVFQQHPGAKKLNLDLAQIQKFQQESSVKLVISKLSTDEVLTFADGVLYYQTSMSPLFALAGIPAISVGHEIYPDILVRNHLCHSASNADSLVLALQEITKTKSLQLPALIQKKLGIQANYFENLKQVFSANSQCVLAD</sequence>
<name>A0A2A4X6W8_UNCAE</name>
<gene>
    <name evidence="1" type="ORF">COB21_00850</name>
</gene>
<accession>A0A2A4X6W8</accession>
<dbReference type="EMBL" id="NVUK01000006">
    <property type="protein sequence ID" value="PCI78412.1"/>
    <property type="molecule type" value="Genomic_DNA"/>
</dbReference>
<dbReference type="AlphaFoldDB" id="A0A2A4X6W8"/>
<comment type="caution">
    <text evidence="1">The sequence shown here is derived from an EMBL/GenBank/DDBJ whole genome shotgun (WGS) entry which is preliminary data.</text>
</comment>
<evidence type="ECO:0000313" key="2">
    <source>
        <dbReference type="Proteomes" id="UP000218775"/>
    </source>
</evidence>